<name>A0ACB8DVA6_DERSI</name>
<comment type="caution">
    <text evidence="1">The sequence shown here is derived from an EMBL/GenBank/DDBJ whole genome shotgun (WGS) entry which is preliminary data.</text>
</comment>
<evidence type="ECO:0000313" key="2">
    <source>
        <dbReference type="Proteomes" id="UP000821865"/>
    </source>
</evidence>
<keyword evidence="2" id="KW-1185">Reference proteome</keyword>
<accession>A0ACB8DVA6</accession>
<dbReference type="Proteomes" id="UP000821865">
    <property type="component" value="Chromosome 1"/>
</dbReference>
<evidence type="ECO:0000313" key="1">
    <source>
        <dbReference type="EMBL" id="KAH7978208.1"/>
    </source>
</evidence>
<proteinExistence type="predicted"/>
<organism evidence="1 2">
    <name type="scientific">Dermacentor silvarum</name>
    <name type="common">Tick</name>
    <dbReference type="NCBI Taxonomy" id="543639"/>
    <lineage>
        <taxon>Eukaryota</taxon>
        <taxon>Metazoa</taxon>
        <taxon>Ecdysozoa</taxon>
        <taxon>Arthropoda</taxon>
        <taxon>Chelicerata</taxon>
        <taxon>Arachnida</taxon>
        <taxon>Acari</taxon>
        <taxon>Parasitiformes</taxon>
        <taxon>Ixodida</taxon>
        <taxon>Ixodoidea</taxon>
        <taxon>Ixodidae</taxon>
        <taxon>Rhipicephalinae</taxon>
        <taxon>Dermacentor</taxon>
    </lineage>
</organism>
<sequence length="440" mass="49382">MYYVPPGNAGLPGLDGTAVTEDVPEVIVDTKANKEYVRGKFLGKGGYATCYELTDPQTKTVYAGKIVSKARLFKPHHKEKMAQEIQIHRTLKHANIVGFHTYFEDEKNVYIILELCSRRSPQNTHGVAPHRRTLPVSKLQPALDAMKTQFQVKMGSTLFQRSRRSYTETSSWATCCSTTTSNSKLVTSVSPRVDNDGERKKTLCGTPDYVAPEMLALKGHSFEVDIWSIGCILYTLLVGHPPFHSPSMKETFIRIKKNEYHLPAFLSSSARNLIQRLLQLEPERRPKVEAILEHEFITCGPLPRSLPTSCLAEEPRFDALISTPTYKGCSPLSGQKEGRVAAQGGMQMALATSHQERGTQRNVYLKELQCLVWCVCNARPPELPLEHPGMAEDPASVPVFWVSKWIDYTEKYGFGYQLCDNSIGVRFNDRTSVVLLNNNL</sequence>
<dbReference type="EMBL" id="CM023470">
    <property type="protein sequence ID" value="KAH7978208.1"/>
    <property type="molecule type" value="Genomic_DNA"/>
</dbReference>
<reference evidence="1" key="1">
    <citation type="submission" date="2020-05" db="EMBL/GenBank/DDBJ databases">
        <title>Large-scale comparative analyses of tick genomes elucidate their genetic diversity and vector capacities.</title>
        <authorList>
            <person name="Jia N."/>
            <person name="Wang J."/>
            <person name="Shi W."/>
            <person name="Du L."/>
            <person name="Sun Y."/>
            <person name="Zhan W."/>
            <person name="Jiang J."/>
            <person name="Wang Q."/>
            <person name="Zhang B."/>
            <person name="Ji P."/>
            <person name="Sakyi L.B."/>
            <person name="Cui X."/>
            <person name="Yuan T."/>
            <person name="Jiang B."/>
            <person name="Yang W."/>
            <person name="Lam T.T.-Y."/>
            <person name="Chang Q."/>
            <person name="Ding S."/>
            <person name="Wang X."/>
            <person name="Zhu J."/>
            <person name="Ruan X."/>
            <person name="Zhao L."/>
            <person name="Wei J."/>
            <person name="Que T."/>
            <person name="Du C."/>
            <person name="Cheng J."/>
            <person name="Dai P."/>
            <person name="Han X."/>
            <person name="Huang E."/>
            <person name="Gao Y."/>
            <person name="Liu J."/>
            <person name="Shao H."/>
            <person name="Ye R."/>
            <person name="Li L."/>
            <person name="Wei W."/>
            <person name="Wang X."/>
            <person name="Wang C."/>
            <person name="Yang T."/>
            <person name="Huo Q."/>
            <person name="Li W."/>
            <person name="Guo W."/>
            <person name="Chen H."/>
            <person name="Zhou L."/>
            <person name="Ni X."/>
            <person name="Tian J."/>
            <person name="Zhou Y."/>
            <person name="Sheng Y."/>
            <person name="Liu T."/>
            <person name="Pan Y."/>
            <person name="Xia L."/>
            <person name="Li J."/>
            <person name="Zhao F."/>
            <person name="Cao W."/>
        </authorList>
    </citation>
    <scope>NUCLEOTIDE SEQUENCE</scope>
    <source>
        <strain evidence="1">Dsil-2018</strain>
    </source>
</reference>
<protein>
    <submittedName>
        <fullName evidence="1">Uncharacterized protein</fullName>
    </submittedName>
</protein>
<gene>
    <name evidence="1" type="ORF">HPB49_004812</name>
</gene>